<reference evidence="2" key="1">
    <citation type="submission" date="2017-09" db="EMBL/GenBank/DDBJ databases">
        <title>Depth-based differentiation of microbial function through sediment-hosted aquifers and enrichment of novel symbionts in the deep terrestrial subsurface.</title>
        <authorList>
            <person name="Probst A.J."/>
            <person name="Ladd B."/>
            <person name="Jarett J.K."/>
            <person name="Geller-Mcgrath D.E."/>
            <person name="Sieber C.M.K."/>
            <person name="Emerson J.B."/>
            <person name="Anantharaman K."/>
            <person name="Thomas B.C."/>
            <person name="Malmstrom R."/>
            <person name="Stieglmeier M."/>
            <person name="Klingl A."/>
            <person name="Woyke T."/>
            <person name="Ryan C.M."/>
            <person name="Banfield J.F."/>
        </authorList>
    </citation>
    <scope>NUCLEOTIDE SEQUENCE [LARGE SCALE GENOMIC DNA]</scope>
</reference>
<sequence length="81" mass="9133">MSGLSLNRFQDILEYTDSTGLCKGIPARYRISVIREGIGKDNQKNLHSDFDFLVVAPKKPGGYSMITSYEQIVRSLNNDSY</sequence>
<name>A0A2M7BSD7_9BACT</name>
<evidence type="ECO:0000313" key="1">
    <source>
        <dbReference type="EMBL" id="PIV08367.1"/>
    </source>
</evidence>
<protein>
    <submittedName>
        <fullName evidence="1">Uncharacterized protein</fullName>
    </submittedName>
</protein>
<organism evidence="1 2">
    <name type="scientific">Candidatus Roizmanbacteria bacterium CG03_land_8_20_14_0_80_39_12</name>
    <dbReference type="NCBI Taxonomy" id="1974847"/>
    <lineage>
        <taxon>Bacteria</taxon>
        <taxon>Candidatus Roizmaniibacteriota</taxon>
    </lineage>
</organism>
<evidence type="ECO:0000313" key="2">
    <source>
        <dbReference type="Proteomes" id="UP000230119"/>
    </source>
</evidence>
<comment type="caution">
    <text evidence="1">The sequence shown here is derived from an EMBL/GenBank/DDBJ whole genome shotgun (WGS) entry which is preliminary data.</text>
</comment>
<proteinExistence type="predicted"/>
<dbReference type="EMBL" id="PEVA01000133">
    <property type="protein sequence ID" value="PIV08367.1"/>
    <property type="molecule type" value="Genomic_DNA"/>
</dbReference>
<accession>A0A2M7BSD7</accession>
<dbReference type="Proteomes" id="UP000230119">
    <property type="component" value="Unassembled WGS sequence"/>
</dbReference>
<dbReference type="AlphaFoldDB" id="A0A2M7BSD7"/>
<gene>
    <name evidence="1" type="ORF">COS52_03065</name>
</gene>
<feature type="non-terminal residue" evidence="1">
    <location>
        <position position="81"/>
    </location>
</feature>